<accession>A0A445MKM9</accession>
<dbReference type="AlphaFoldDB" id="A0A445MKM9"/>
<dbReference type="CDD" id="cd00303">
    <property type="entry name" value="retropepsin_like"/>
    <property type="match status" value="1"/>
</dbReference>
<evidence type="ECO:0008006" key="3">
    <source>
        <dbReference type="Google" id="ProtNLM"/>
    </source>
</evidence>
<dbReference type="EMBL" id="KV876397">
    <property type="protein sequence ID" value="RZR74795.1"/>
    <property type="molecule type" value="Genomic_DNA"/>
</dbReference>
<evidence type="ECO:0000256" key="1">
    <source>
        <dbReference type="SAM" id="MobiDB-lite"/>
    </source>
</evidence>
<dbReference type="Gene3D" id="2.40.70.10">
    <property type="entry name" value="Acid Proteases"/>
    <property type="match status" value="1"/>
</dbReference>
<name>A0A445MKM9_ENSVE</name>
<sequence length="282" mass="32930">MNIIDLQSYAMASDNALDARFEDFEARMEDRLRALFHEFRIGRLESPNRSQCRESSDRKENKSENGDQVQDSRYPRMRVEFPRWEDGDPTKWISCAERFYFQKTPKGSMVDIVVIHLEGDAIQWYDWFEHTHGRSAKGLCWHRDEPWSKDHQCKRGRLLMIEPIEDPEPKPVEEEAEPVITTVHALAGYANTQTMKIEGFLNHQPVTILIDTESTNNFMDNKVATRLTYRVEDCDKFDVKVADGRTLSCDHKCPWVKLIMQPRDNRGLFLAIVGRLRSGARH</sequence>
<evidence type="ECO:0000313" key="2">
    <source>
        <dbReference type="EMBL" id="RZR74795.1"/>
    </source>
</evidence>
<proteinExistence type="predicted"/>
<feature type="region of interest" description="Disordered" evidence="1">
    <location>
        <begin position="47"/>
        <end position="72"/>
    </location>
</feature>
<dbReference type="Proteomes" id="UP000290560">
    <property type="component" value="Unassembled WGS sequence"/>
</dbReference>
<gene>
    <name evidence="2" type="ORF">BHM03_00043667</name>
</gene>
<dbReference type="InterPro" id="IPR021109">
    <property type="entry name" value="Peptidase_aspartic_dom_sf"/>
</dbReference>
<feature type="compositionally biased region" description="Basic and acidic residues" evidence="1">
    <location>
        <begin position="51"/>
        <end position="65"/>
    </location>
</feature>
<protein>
    <recommendedName>
        <fullName evidence="3">Retrotransposon gag domain-containing protein</fullName>
    </recommendedName>
</protein>
<reference evidence="2" key="1">
    <citation type="journal article" date="2018" name="Data Brief">
        <title>Genome sequence data from 17 accessions of Ensete ventricosum, a staple food crop for millions in Ethiopia.</title>
        <authorList>
            <person name="Yemataw Z."/>
            <person name="Muzemil S."/>
            <person name="Ambachew D."/>
            <person name="Tripathi L."/>
            <person name="Tesfaye K."/>
            <person name="Chala A."/>
            <person name="Farbos A."/>
            <person name="O'Neill P."/>
            <person name="Moore K."/>
            <person name="Grant M."/>
            <person name="Studholme D.J."/>
        </authorList>
    </citation>
    <scope>NUCLEOTIDE SEQUENCE [LARGE SCALE GENOMIC DNA]</scope>
    <source>
        <tissue evidence="2">Leaf</tissue>
    </source>
</reference>
<organism evidence="2">
    <name type="scientific">Ensete ventricosum</name>
    <name type="common">Abyssinian banana</name>
    <name type="synonym">Musa ensete</name>
    <dbReference type="NCBI Taxonomy" id="4639"/>
    <lineage>
        <taxon>Eukaryota</taxon>
        <taxon>Viridiplantae</taxon>
        <taxon>Streptophyta</taxon>
        <taxon>Embryophyta</taxon>
        <taxon>Tracheophyta</taxon>
        <taxon>Spermatophyta</taxon>
        <taxon>Magnoliopsida</taxon>
        <taxon>Liliopsida</taxon>
        <taxon>Zingiberales</taxon>
        <taxon>Musaceae</taxon>
        <taxon>Ensete</taxon>
    </lineage>
</organism>